<sequence>MKLENLYISGLGTYLPERMTSRRAVDMGLYDEILMLDSGVTGTLMAGDTPPVDMAVSAARDALTRAGSDASSVDLLVHSCVLRQGPEMWYPGGYIARELGAGNIPAFEIQQGCNGMLAAMELAAGRLSLDPLSTTALLTTADNFTSPRADRWRGYGPGTVIGDAGSAMLLDTTGGIARVRSVNQLMIPELEGLHRGGEPLFDPHGRATIDMVERARHFGRADRTLAEVNETIAKWQADVALRSLDEAGIGVGDIARAIYVNQGHYLVAQFFLDPLGIPESKSSWEFGRTVGHLAASDHVVALDHYVSMGLLKPGDHVLLAGAAPGFVVSSAVLTIDAAAPWAI</sequence>
<dbReference type="Gene3D" id="3.40.47.10">
    <property type="match status" value="2"/>
</dbReference>
<gene>
    <name evidence="4" type="ORF">ACFPRH_33390</name>
</gene>
<dbReference type="SUPFAM" id="SSF53901">
    <property type="entry name" value="Thiolase-like"/>
    <property type="match status" value="1"/>
</dbReference>
<dbReference type="Proteomes" id="UP001596160">
    <property type="component" value="Unassembled WGS sequence"/>
</dbReference>
<evidence type="ECO:0000259" key="3">
    <source>
        <dbReference type="Pfam" id="PF08541"/>
    </source>
</evidence>
<dbReference type="InterPro" id="IPR013747">
    <property type="entry name" value="ACP_syn_III_C"/>
</dbReference>
<dbReference type="PANTHER" id="PTHR34069">
    <property type="entry name" value="3-OXOACYL-[ACYL-CARRIER-PROTEIN] SYNTHASE 3"/>
    <property type="match status" value="1"/>
</dbReference>
<evidence type="ECO:0000313" key="5">
    <source>
        <dbReference type="Proteomes" id="UP001596160"/>
    </source>
</evidence>
<evidence type="ECO:0000313" key="4">
    <source>
        <dbReference type="EMBL" id="MFC5156619.1"/>
    </source>
</evidence>
<organism evidence="4 5">
    <name type="scientific">Streptomyces amakusaensis</name>
    <dbReference type="NCBI Taxonomy" id="67271"/>
    <lineage>
        <taxon>Bacteria</taxon>
        <taxon>Bacillati</taxon>
        <taxon>Actinomycetota</taxon>
        <taxon>Actinomycetes</taxon>
        <taxon>Kitasatosporales</taxon>
        <taxon>Streptomycetaceae</taxon>
        <taxon>Streptomyces</taxon>
    </lineage>
</organism>
<dbReference type="Pfam" id="PF08541">
    <property type="entry name" value="ACP_syn_III_C"/>
    <property type="match status" value="1"/>
</dbReference>
<feature type="domain" description="Beta-ketoacyl-[acyl-carrier-protein] synthase III C-terminal" evidence="3">
    <location>
        <begin position="244"/>
        <end position="334"/>
    </location>
</feature>
<reference evidence="5" key="1">
    <citation type="journal article" date="2019" name="Int. J. Syst. Evol. Microbiol.">
        <title>The Global Catalogue of Microorganisms (GCM) 10K type strain sequencing project: providing services to taxonomists for standard genome sequencing and annotation.</title>
        <authorList>
            <consortium name="The Broad Institute Genomics Platform"/>
            <consortium name="The Broad Institute Genome Sequencing Center for Infectious Disease"/>
            <person name="Wu L."/>
            <person name="Ma J."/>
        </authorList>
    </citation>
    <scope>NUCLEOTIDE SEQUENCE [LARGE SCALE GENOMIC DNA]</scope>
    <source>
        <strain evidence="5">PCU 266</strain>
    </source>
</reference>
<name>A0ABW0ASB2_9ACTN</name>
<dbReference type="EMBL" id="JBHSKP010000038">
    <property type="protein sequence ID" value="MFC5156619.1"/>
    <property type="molecule type" value="Genomic_DNA"/>
</dbReference>
<comment type="caution">
    <text evidence="4">The sequence shown here is derived from an EMBL/GenBank/DDBJ whole genome shotgun (WGS) entry which is preliminary data.</text>
</comment>
<evidence type="ECO:0000256" key="2">
    <source>
        <dbReference type="ARBA" id="ARBA00023315"/>
    </source>
</evidence>
<proteinExistence type="predicted"/>
<dbReference type="CDD" id="cd00827">
    <property type="entry name" value="init_cond_enzymes"/>
    <property type="match status" value="1"/>
</dbReference>
<dbReference type="InterPro" id="IPR016039">
    <property type="entry name" value="Thiolase-like"/>
</dbReference>
<dbReference type="PANTHER" id="PTHR34069:SF2">
    <property type="entry name" value="BETA-KETOACYL-[ACYL-CARRIER-PROTEIN] SYNTHASE III"/>
    <property type="match status" value="1"/>
</dbReference>
<dbReference type="RefSeq" id="WP_344486044.1">
    <property type="nucleotide sequence ID" value="NZ_BAAASB010000033.1"/>
</dbReference>
<protein>
    <submittedName>
        <fullName evidence="4">Ketoacyl-ACP synthase III family protein</fullName>
    </submittedName>
</protein>
<keyword evidence="2" id="KW-0012">Acyltransferase</keyword>
<evidence type="ECO:0000256" key="1">
    <source>
        <dbReference type="ARBA" id="ARBA00022679"/>
    </source>
</evidence>
<keyword evidence="5" id="KW-1185">Reference proteome</keyword>
<accession>A0ABW0ASB2</accession>
<keyword evidence="1" id="KW-0808">Transferase</keyword>